<reference evidence="2 3" key="1">
    <citation type="journal article" date="2018" name="Nat. Ecol. Evol.">
        <title>Genomic signatures of mitonuclear coevolution across populations of Tigriopus californicus.</title>
        <authorList>
            <person name="Barreto F.S."/>
            <person name="Watson E.T."/>
            <person name="Lima T.G."/>
            <person name="Willett C.S."/>
            <person name="Edmands S."/>
            <person name="Li W."/>
            <person name="Burton R.S."/>
        </authorList>
    </citation>
    <scope>NUCLEOTIDE SEQUENCE [LARGE SCALE GENOMIC DNA]</scope>
    <source>
        <strain evidence="2 3">San Diego</strain>
    </source>
</reference>
<evidence type="ECO:0000313" key="3">
    <source>
        <dbReference type="Proteomes" id="UP000318571"/>
    </source>
</evidence>
<dbReference type="AlphaFoldDB" id="A0A553P326"/>
<evidence type="ECO:0000256" key="1">
    <source>
        <dbReference type="SAM" id="MobiDB-lite"/>
    </source>
</evidence>
<dbReference type="Proteomes" id="UP000318571">
    <property type="component" value="Chromosome 7"/>
</dbReference>
<keyword evidence="3" id="KW-1185">Reference proteome</keyword>
<dbReference type="EMBL" id="VCGU01000008">
    <property type="protein sequence ID" value="TRY72081.1"/>
    <property type="molecule type" value="Genomic_DNA"/>
</dbReference>
<comment type="caution">
    <text evidence="2">The sequence shown here is derived from an EMBL/GenBank/DDBJ whole genome shotgun (WGS) entry which is preliminary data.</text>
</comment>
<protein>
    <submittedName>
        <fullName evidence="2">Uncharacterized protein</fullName>
    </submittedName>
</protein>
<name>A0A553P326_TIGCA</name>
<evidence type="ECO:0000313" key="2">
    <source>
        <dbReference type="EMBL" id="TRY72081.1"/>
    </source>
</evidence>
<organism evidence="2 3">
    <name type="scientific">Tigriopus californicus</name>
    <name type="common">Marine copepod</name>
    <dbReference type="NCBI Taxonomy" id="6832"/>
    <lineage>
        <taxon>Eukaryota</taxon>
        <taxon>Metazoa</taxon>
        <taxon>Ecdysozoa</taxon>
        <taxon>Arthropoda</taxon>
        <taxon>Crustacea</taxon>
        <taxon>Multicrustacea</taxon>
        <taxon>Hexanauplia</taxon>
        <taxon>Copepoda</taxon>
        <taxon>Harpacticoida</taxon>
        <taxon>Harpacticidae</taxon>
        <taxon>Tigriopus</taxon>
    </lineage>
</organism>
<proteinExistence type="predicted"/>
<accession>A0A553P326</accession>
<sequence>MSGEEIKVEEEETSTKAADSVGAATMRGEAALAAGMAVDMVDDERLNHLYRTLLWIFREKYSSLLHESEQEAIKNFHRLPCSSSDDV</sequence>
<gene>
    <name evidence="2" type="ORF">TCAL_17107</name>
</gene>
<feature type="region of interest" description="Disordered" evidence="1">
    <location>
        <begin position="1"/>
        <end position="22"/>
    </location>
</feature>